<name>A0A1B6GB74_9HEMI</name>
<dbReference type="GO" id="GO:0051123">
    <property type="term" value="P:RNA polymerase II preinitiation complex assembly"/>
    <property type="evidence" value="ECO:0007669"/>
    <property type="project" value="TreeGrafter"/>
</dbReference>
<evidence type="ECO:0000256" key="1">
    <source>
        <dbReference type="ARBA" id="ARBA00004123"/>
    </source>
</evidence>
<feature type="region of interest" description="Disordered" evidence="6">
    <location>
        <begin position="84"/>
        <end position="111"/>
    </location>
</feature>
<feature type="compositionally biased region" description="Polar residues" evidence="6">
    <location>
        <begin position="127"/>
        <end position="140"/>
    </location>
</feature>
<dbReference type="InterPro" id="IPR037817">
    <property type="entry name" value="TAF7"/>
</dbReference>
<proteinExistence type="inferred from homology"/>
<evidence type="ECO:0000313" key="8">
    <source>
        <dbReference type="EMBL" id="JAS59688.1"/>
    </source>
</evidence>
<evidence type="ECO:0000256" key="4">
    <source>
        <dbReference type="ARBA" id="ARBA00023163"/>
    </source>
</evidence>
<feature type="non-terminal residue" evidence="8">
    <location>
        <position position="1"/>
    </location>
</feature>
<keyword evidence="3" id="KW-0805">Transcription regulation</keyword>
<keyword evidence="5" id="KW-0539">Nucleus</keyword>
<evidence type="ECO:0000256" key="3">
    <source>
        <dbReference type="ARBA" id="ARBA00023015"/>
    </source>
</evidence>
<feature type="compositionally biased region" description="Basic and acidic residues" evidence="6">
    <location>
        <begin position="84"/>
        <end position="95"/>
    </location>
</feature>
<evidence type="ECO:0000256" key="2">
    <source>
        <dbReference type="ARBA" id="ARBA00009368"/>
    </source>
</evidence>
<accession>A0A1B6GB74</accession>
<sequence length="155" mass="18141">DPNKVDKKYLWPHGITPPLKNVRKRRFRKTLRKKYAEGPEVEKEVKRLLTHDNDAANVRWEVLNEEDLLPKIKTEVVIKKELEIEPEQYMEHENDAEPEPEPEPYQENDPEEDYLLMVHENMKDSMAHSQLGVSAHSNVENELFGGPVSDSDDEK</sequence>
<reference evidence="8" key="1">
    <citation type="submission" date="2015-11" db="EMBL/GenBank/DDBJ databases">
        <title>De novo transcriptome assembly of four potential Pierce s Disease insect vectors from Arizona vineyards.</title>
        <authorList>
            <person name="Tassone E.E."/>
        </authorList>
    </citation>
    <scope>NUCLEOTIDE SEQUENCE</scope>
</reference>
<feature type="domain" description="TAFII55 protein conserved region" evidence="7">
    <location>
        <begin position="2"/>
        <end position="57"/>
    </location>
</feature>
<dbReference type="EMBL" id="GECZ01010081">
    <property type="protein sequence ID" value="JAS59688.1"/>
    <property type="molecule type" value="Transcribed_RNA"/>
</dbReference>
<dbReference type="AlphaFoldDB" id="A0A1B6GB74"/>
<evidence type="ECO:0000259" key="7">
    <source>
        <dbReference type="SMART" id="SM01370"/>
    </source>
</evidence>
<organism evidence="8">
    <name type="scientific">Cuerna arida</name>
    <dbReference type="NCBI Taxonomy" id="1464854"/>
    <lineage>
        <taxon>Eukaryota</taxon>
        <taxon>Metazoa</taxon>
        <taxon>Ecdysozoa</taxon>
        <taxon>Arthropoda</taxon>
        <taxon>Hexapoda</taxon>
        <taxon>Insecta</taxon>
        <taxon>Pterygota</taxon>
        <taxon>Neoptera</taxon>
        <taxon>Paraneoptera</taxon>
        <taxon>Hemiptera</taxon>
        <taxon>Auchenorrhyncha</taxon>
        <taxon>Membracoidea</taxon>
        <taxon>Cicadellidae</taxon>
        <taxon>Cicadellinae</taxon>
        <taxon>Proconiini</taxon>
        <taxon>Cuerna</taxon>
    </lineage>
</organism>
<dbReference type="InterPro" id="IPR006751">
    <property type="entry name" value="TAFII55_prot_cons_reg"/>
</dbReference>
<feature type="compositionally biased region" description="Acidic residues" evidence="6">
    <location>
        <begin position="96"/>
        <end position="111"/>
    </location>
</feature>
<dbReference type="PANTHER" id="PTHR12228">
    <property type="entry name" value="TRANSCRIPTION INITIATION FACTOR TFIID 55 KD SUBUNIT-RELATED"/>
    <property type="match status" value="1"/>
</dbReference>
<gene>
    <name evidence="8" type="ORF">g.43848</name>
</gene>
<dbReference type="GO" id="GO:0005669">
    <property type="term" value="C:transcription factor TFIID complex"/>
    <property type="evidence" value="ECO:0007669"/>
    <property type="project" value="InterPro"/>
</dbReference>
<feature type="region of interest" description="Disordered" evidence="6">
    <location>
        <begin position="125"/>
        <end position="155"/>
    </location>
</feature>
<evidence type="ECO:0000256" key="5">
    <source>
        <dbReference type="ARBA" id="ARBA00023242"/>
    </source>
</evidence>
<comment type="subcellular location">
    <subcellularLocation>
        <location evidence="1">Nucleus</location>
    </subcellularLocation>
</comment>
<dbReference type="GO" id="GO:0016251">
    <property type="term" value="F:RNA polymerase II general transcription initiation factor activity"/>
    <property type="evidence" value="ECO:0007669"/>
    <property type="project" value="TreeGrafter"/>
</dbReference>
<keyword evidence="4" id="KW-0804">Transcription</keyword>
<dbReference type="Pfam" id="PF04658">
    <property type="entry name" value="TAFII55_N"/>
    <property type="match status" value="1"/>
</dbReference>
<protein>
    <recommendedName>
        <fullName evidence="7">TAFII55 protein conserved region domain-containing protein</fullName>
    </recommendedName>
</protein>
<comment type="similarity">
    <text evidence="2">Belongs to the TAF7 family.</text>
</comment>
<dbReference type="SMART" id="SM01370">
    <property type="entry name" value="TAFII55_N"/>
    <property type="match status" value="1"/>
</dbReference>
<evidence type="ECO:0000256" key="6">
    <source>
        <dbReference type="SAM" id="MobiDB-lite"/>
    </source>
</evidence>
<dbReference type="PANTHER" id="PTHR12228:SF0">
    <property type="entry name" value="TATA-BOX BINDING PROTEIN ASSOCIATED FACTOR 7"/>
    <property type="match status" value="1"/>
</dbReference>